<dbReference type="KEGG" id="madi:A7U43_13890"/>
<dbReference type="Proteomes" id="UP000077143">
    <property type="component" value="Chromosome"/>
</dbReference>
<dbReference type="AlphaFoldDB" id="A0A172UV54"/>
<dbReference type="OrthoDB" id="3820010at2"/>
<dbReference type="STRING" id="1682113.A7U43_13890"/>
<dbReference type="NCBIfam" id="NF047719">
    <property type="entry name" value="SCO6745_fam_HTH"/>
    <property type="match status" value="1"/>
</dbReference>
<dbReference type="InterPro" id="IPR054058">
    <property type="entry name" value="HTH_67"/>
</dbReference>
<evidence type="ECO:0000313" key="1">
    <source>
        <dbReference type="EMBL" id="ANE82903.1"/>
    </source>
</evidence>
<keyword evidence="2" id="KW-1185">Reference proteome</keyword>
<name>A0A172UV54_9MYCO</name>
<reference evidence="1 2" key="1">
    <citation type="submission" date="2016-05" db="EMBL/GenBank/DDBJ databases">
        <title>Complete genome sequence of a phthalic acid esters degrading Mycobacterium sp. YC-RL4.</title>
        <authorList>
            <person name="Ren L."/>
            <person name="Fan S."/>
            <person name="Ruth N."/>
            <person name="Jia Y."/>
            <person name="Wang J."/>
            <person name="Qiao C."/>
        </authorList>
    </citation>
    <scope>NUCLEOTIDE SEQUENCE [LARGE SCALE GENOMIC DNA]</scope>
    <source>
        <strain evidence="1 2">YC-RL4</strain>
    </source>
</reference>
<accession>A0A172UV54</accession>
<dbReference type="RefSeq" id="WP_068002684.1">
    <property type="nucleotide sequence ID" value="NZ_CP015596.1"/>
</dbReference>
<sequence>MSNPDLTEATAAAGAAIEQAVAVFMLHPQTYGASVAAGYQNPLAGYVAGRGGVLGEVTGATVSAVFAVFEPTGLAAMWEEGVAVRGAAGASQVYWEQAAEFGRAYLAGADGLERVAALGEKLIAVTPTAAAPLFAGWRAMPLADDAPARALQVMFVLRELRAGLHFNALSLSGITPIEAHMLNKGRRYAAMFGWPEPYADGADKKDRYAEIEHTTNRRMAELVGAALDPAEADELARLTTAALATLKANVPR</sequence>
<dbReference type="EMBL" id="CP015596">
    <property type="protein sequence ID" value="ANE82903.1"/>
    <property type="molecule type" value="Genomic_DNA"/>
</dbReference>
<organism evidence="1 2">
    <name type="scientific">Mycobacterium adipatum</name>
    <dbReference type="NCBI Taxonomy" id="1682113"/>
    <lineage>
        <taxon>Bacteria</taxon>
        <taxon>Bacillati</taxon>
        <taxon>Actinomycetota</taxon>
        <taxon>Actinomycetes</taxon>
        <taxon>Mycobacteriales</taxon>
        <taxon>Mycobacteriaceae</taxon>
        <taxon>Mycobacterium</taxon>
    </lineage>
</organism>
<protein>
    <submittedName>
        <fullName evidence="1">EvbL</fullName>
    </submittedName>
</protein>
<proteinExistence type="predicted"/>
<gene>
    <name evidence="1" type="ORF">A7U43_13890</name>
</gene>
<dbReference type="Pfam" id="PF21863">
    <property type="entry name" value="HTH_67"/>
    <property type="match status" value="1"/>
</dbReference>
<evidence type="ECO:0000313" key="2">
    <source>
        <dbReference type="Proteomes" id="UP000077143"/>
    </source>
</evidence>